<protein>
    <recommendedName>
        <fullName evidence="3">DNA helicase</fullName>
    </recommendedName>
</protein>
<reference evidence="2" key="1">
    <citation type="journal article" date="2013" name="Nature">
        <title>Pan genome of the phytoplankton Emiliania underpins its global distribution.</title>
        <authorList>
            <person name="Read B.A."/>
            <person name="Kegel J."/>
            <person name="Klute M.J."/>
            <person name="Kuo A."/>
            <person name="Lefebvre S.C."/>
            <person name="Maumus F."/>
            <person name="Mayer C."/>
            <person name="Miller J."/>
            <person name="Monier A."/>
            <person name="Salamov A."/>
            <person name="Young J."/>
            <person name="Aguilar M."/>
            <person name="Claverie J.M."/>
            <person name="Frickenhaus S."/>
            <person name="Gonzalez K."/>
            <person name="Herman E.K."/>
            <person name="Lin Y.C."/>
            <person name="Napier J."/>
            <person name="Ogata H."/>
            <person name="Sarno A.F."/>
            <person name="Shmutz J."/>
            <person name="Schroeder D."/>
            <person name="de Vargas C."/>
            <person name="Verret F."/>
            <person name="von Dassow P."/>
            <person name="Valentin K."/>
            <person name="Van de Peer Y."/>
            <person name="Wheeler G."/>
            <person name="Dacks J.B."/>
            <person name="Delwiche C.F."/>
            <person name="Dyhrman S.T."/>
            <person name="Glockner G."/>
            <person name="John U."/>
            <person name="Richards T."/>
            <person name="Worden A.Z."/>
            <person name="Zhang X."/>
            <person name="Grigoriev I.V."/>
            <person name="Allen A.E."/>
            <person name="Bidle K."/>
            <person name="Borodovsky M."/>
            <person name="Bowler C."/>
            <person name="Brownlee C."/>
            <person name="Cock J.M."/>
            <person name="Elias M."/>
            <person name="Gladyshev V.N."/>
            <person name="Groth M."/>
            <person name="Guda C."/>
            <person name="Hadaegh A."/>
            <person name="Iglesias-Rodriguez M.D."/>
            <person name="Jenkins J."/>
            <person name="Jones B.M."/>
            <person name="Lawson T."/>
            <person name="Leese F."/>
            <person name="Lindquist E."/>
            <person name="Lobanov A."/>
            <person name="Lomsadze A."/>
            <person name="Malik S.B."/>
            <person name="Marsh M.E."/>
            <person name="Mackinder L."/>
            <person name="Mock T."/>
            <person name="Mueller-Roeber B."/>
            <person name="Pagarete A."/>
            <person name="Parker M."/>
            <person name="Probert I."/>
            <person name="Quesneville H."/>
            <person name="Raines C."/>
            <person name="Rensing S.A."/>
            <person name="Riano-Pachon D.M."/>
            <person name="Richier S."/>
            <person name="Rokitta S."/>
            <person name="Shiraiwa Y."/>
            <person name="Soanes D.M."/>
            <person name="van der Giezen M."/>
            <person name="Wahlund T.M."/>
            <person name="Williams B."/>
            <person name="Wilson W."/>
            <person name="Wolfe G."/>
            <person name="Wurch L.L."/>
        </authorList>
    </citation>
    <scope>NUCLEOTIDE SEQUENCE</scope>
</reference>
<keyword evidence="2" id="KW-1185">Reference proteome</keyword>
<dbReference type="EnsemblProtists" id="EOD41447">
    <property type="protein sequence ID" value="EOD41447"/>
    <property type="gene ID" value="EMIHUDRAFT_193707"/>
</dbReference>
<sequence>MWNRAMHKDRKIMAGKDPRDLSAFEPSVVKQKTRLVVSFYFRNFEHGEALTKLYREFVAKVMDLARQKAIGCPQEESFHNTETLSALVEEYNLAPVLASSWTGKLNQTEKLQLERKIGDESRRIDFGLKVAASCLDLSIQIGTQLTVDGCTHLYNEVTRELVPFPIVDQHDLVYLVVYLDLDLGMWTHVMVDEMQDVTRILYLFILQLVRRRANLLMATLEQMLHGREQYTHMLNYRSARSVIEATQPALAATGSTDTIVQIRDVDGEYRENVTFHSHPIVAGERTALLTRMAATVFEIYNVLLSKGYIHVKMVGRKSTRDNVLKLLGELEGPMSSVLTRLNLRLDSSAPASQNERHDTTLALQASITAWSKLASAGDIDALDSRTAYSAWLEKVYTEDAAAGDTLVVSTIHGYKGRQATRVCIFQPDHLPLPDRLRLKDDPWRSWEADEERCIFNVALSRAEDRLHLMVHLEDGANRTGLLTLWDAPADLETSQSTEATASIISSQESAGEPDEVDEATNGALAVLQLEAVPANLQELAAAVRQNLRAANSSIANFDSPAVQARTQECLGARRHLTKVITRRNLQRVDDAMALHH</sequence>
<dbReference type="Proteomes" id="UP000013827">
    <property type="component" value="Unassembled WGS sequence"/>
</dbReference>
<dbReference type="KEGG" id="ehx:EMIHUDRAFT_193707"/>
<dbReference type="PaxDb" id="2903-EOD41447"/>
<dbReference type="Gene3D" id="3.40.50.300">
    <property type="entry name" value="P-loop containing nucleotide triphosphate hydrolases"/>
    <property type="match status" value="1"/>
</dbReference>
<reference evidence="1" key="2">
    <citation type="submission" date="2024-10" db="UniProtKB">
        <authorList>
            <consortium name="EnsemblProtists"/>
        </authorList>
    </citation>
    <scope>IDENTIFICATION</scope>
</reference>
<dbReference type="GeneID" id="17286725"/>
<evidence type="ECO:0000313" key="1">
    <source>
        <dbReference type="EnsemblProtists" id="EOD41447"/>
    </source>
</evidence>
<dbReference type="RefSeq" id="XP_005793876.1">
    <property type="nucleotide sequence ID" value="XM_005793819.1"/>
</dbReference>
<accession>A0A0D3L0B2</accession>
<dbReference type="SUPFAM" id="SSF52540">
    <property type="entry name" value="P-loop containing nucleoside triphosphate hydrolases"/>
    <property type="match status" value="1"/>
</dbReference>
<name>A0A0D3L0B2_EMIH1</name>
<dbReference type="HOGENOM" id="CLU_458167_0_0_1"/>
<evidence type="ECO:0008006" key="3">
    <source>
        <dbReference type="Google" id="ProtNLM"/>
    </source>
</evidence>
<evidence type="ECO:0000313" key="2">
    <source>
        <dbReference type="Proteomes" id="UP000013827"/>
    </source>
</evidence>
<proteinExistence type="predicted"/>
<dbReference type="InterPro" id="IPR027417">
    <property type="entry name" value="P-loop_NTPase"/>
</dbReference>
<dbReference type="AlphaFoldDB" id="A0A0D3L0B2"/>
<organism evidence="1 2">
    <name type="scientific">Emiliania huxleyi (strain CCMP1516)</name>
    <dbReference type="NCBI Taxonomy" id="280463"/>
    <lineage>
        <taxon>Eukaryota</taxon>
        <taxon>Haptista</taxon>
        <taxon>Haptophyta</taxon>
        <taxon>Prymnesiophyceae</taxon>
        <taxon>Isochrysidales</taxon>
        <taxon>Noelaerhabdaceae</taxon>
        <taxon>Emiliania</taxon>
    </lineage>
</organism>